<sequence>MSSDSYHEQSKEYEVKSIAASDENRKIDRLASSTTTKEVDSSYFSSSNFSFDEGQYEKYQPPHSLLSYKMKWGMVFLLTMSTFWSSVGSAIYYPALKQLEKKFNADANRMNITVVVYLLFQGIAPVVSGGLADIYGRSPIIVGGMLVFIVASIGVACCNSYGVIVFLRCVQSFGISPAIAISAGVVADFTTKDERGTFVGANSGLALFGQAFGSLIGAALTSAWNWRAIFWFLAIAGGVSFVFVFTFLPETKRTIAGNLSIKPKHLINVAPVFLLKPVRQRFKWDNPDTDTLDPRKPKFDLTQALRICAQWEILLSLFPAGMQFSMWSLMLSSIASNLSSPPYNYKLIIVGVCYLPSGIGGLLGSVMTGRMIDFYYKRQLNKYNKTREQGLIPGEVPFNFFKSRLVTALPQNFICVATFLLFGWSLDKGWKIPSVLVVSCISSYCTMSTMATSTTLLVDLYPGKSSTATSCFNFIRCSLSAMFMGCFAKMQDAMTIGGVFSFLCGVTFFCNFLLLIPMKYGMRWRQERDAKARAKQIGNDNDE</sequence>
<proteinExistence type="inferred from homology"/>
<dbReference type="SUPFAM" id="SSF103473">
    <property type="entry name" value="MFS general substrate transporter"/>
    <property type="match status" value="1"/>
</dbReference>
<evidence type="ECO:0000256" key="3">
    <source>
        <dbReference type="ARBA" id="ARBA00022692"/>
    </source>
</evidence>
<feature type="transmembrane region" description="Helical" evidence="7">
    <location>
        <begin position="72"/>
        <end position="93"/>
    </location>
</feature>
<dbReference type="PROSITE" id="PS50850">
    <property type="entry name" value="MFS"/>
    <property type="match status" value="1"/>
</dbReference>
<dbReference type="GO" id="GO:0005886">
    <property type="term" value="C:plasma membrane"/>
    <property type="evidence" value="ECO:0007669"/>
    <property type="project" value="UniProtKB-ARBA"/>
</dbReference>
<feature type="transmembrane region" description="Helical" evidence="7">
    <location>
        <begin position="114"/>
        <end position="135"/>
    </location>
</feature>
<evidence type="ECO:0000256" key="7">
    <source>
        <dbReference type="SAM" id="Phobius"/>
    </source>
</evidence>
<dbReference type="Gene3D" id="1.20.1250.20">
    <property type="entry name" value="MFS general substrate transporter like domains"/>
    <property type="match status" value="1"/>
</dbReference>
<evidence type="ECO:0000313" key="9">
    <source>
        <dbReference type="EMBL" id="GAV56055.1"/>
    </source>
</evidence>
<dbReference type="Proteomes" id="UP000187013">
    <property type="component" value="Unassembled WGS sequence"/>
</dbReference>
<evidence type="ECO:0000256" key="4">
    <source>
        <dbReference type="ARBA" id="ARBA00022989"/>
    </source>
</evidence>
<feature type="transmembrane region" description="Helical" evidence="7">
    <location>
        <begin position="229"/>
        <end position="248"/>
    </location>
</feature>
<organism evidence="9 10">
    <name type="scientific">Zygosaccharomyces rouxii</name>
    <dbReference type="NCBI Taxonomy" id="4956"/>
    <lineage>
        <taxon>Eukaryota</taxon>
        <taxon>Fungi</taxon>
        <taxon>Dikarya</taxon>
        <taxon>Ascomycota</taxon>
        <taxon>Saccharomycotina</taxon>
        <taxon>Saccharomycetes</taxon>
        <taxon>Saccharomycetales</taxon>
        <taxon>Saccharomycetaceae</taxon>
        <taxon>Zygosaccharomyces</taxon>
    </lineage>
</organism>
<keyword evidence="2" id="KW-0813">Transport</keyword>
<gene>
    <name evidence="9" type="ORF">ZYGR_0AZ02270</name>
</gene>
<dbReference type="AlphaFoldDB" id="A0A1Q3AK81"/>
<feature type="transmembrane region" description="Helical" evidence="7">
    <location>
        <begin position="313"/>
        <end position="335"/>
    </location>
</feature>
<dbReference type="InterPro" id="IPR036259">
    <property type="entry name" value="MFS_trans_sf"/>
</dbReference>
<dbReference type="PANTHER" id="PTHR23502">
    <property type="entry name" value="MAJOR FACILITATOR SUPERFAMILY"/>
    <property type="match status" value="1"/>
</dbReference>
<evidence type="ECO:0000256" key="6">
    <source>
        <dbReference type="ARBA" id="ARBA00038347"/>
    </source>
</evidence>
<keyword evidence="3 7" id="KW-0812">Transmembrane</keyword>
<evidence type="ECO:0000313" key="10">
    <source>
        <dbReference type="Proteomes" id="UP000187013"/>
    </source>
</evidence>
<comment type="caution">
    <text evidence="9">The sequence shown here is derived from an EMBL/GenBank/DDBJ whole genome shotgun (WGS) entry which is preliminary data.</text>
</comment>
<dbReference type="Pfam" id="PF07690">
    <property type="entry name" value="MFS_1"/>
    <property type="match status" value="1"/>
</dbReference>
<dbReference type="EMBL" id="BDGX01000052">
    <property type="protein sequence ID" value="GAV56055.1"/>
    <property type="molecule type" value="Genomic_DNA"/>
</dbReference>
<evidence type="ECO:0000256" key="5">
    <source>
        <dbReference type="ARBA" id="ARBA00023136"/>
    </source>
</evidence>
<reference evidence="9 10" key="1">
    <citation type="submission" date="2016-08" db="EMBL/GenBank/DDBJ databases">
        <title>Draft genome sequence of allopolyploid Zygosaccharomyces rouxii.</title>
        <authorList>
            <person name="Watanabe J."/>
            <person name="Uehara K."/>
            <person name="Mogi Y."/>
            <person name="Tsukioka Y."/>
        </authorList>
    </citation>
    <scope>NUCLEOTIDE SEQUENCE [LARGE SCALE GENOMIC DNA]</scope>
    <source>
        <strain evidence="9 10">NBRC 110957</strain>
    </source>
</reference>
<dbReference type="InterPro" id="IPR020846">
    <property type="entry name" value="MFS_dom"/>
</dbReference>
<accession>A0A1Q3AK81</accession>
<dbReference type="CDD" id="cd17323">
    <property type="entry name" value="MFS_Tpo1_MDR_like"/>
    <property type="match status" value="1"/>
</dbReference>
<dbReference type="GO" id="GO:0022857">
    <property type="term" value="F:transmembrane transporter activity"/>
    <property type="evidence" value="ECO:0007669"/>
    <property type="project" value="InterPro"/>
</dbReference>
<comment type="subcellular location">
    <subcellularLocation>
        <location evidence="1">Membrane</location>
        <topology evidence="1">Multi-pass membrane protein</topology>
    </subcellularLocation>
</comment>
<evidence type="ECO:0000256" key="1">
    <source>
        <dbReference type="ARBA" id="ARBA00004141"/>
    </source>
</evidence>
<keyword evidence="4 7" id="KW-1133">Transmembrane helix</keyword>
<comment type="similarity">
    <text evidence="6">Belongs to the major facilitator superfamily. CAR1 family.</text>
</comment>
<keyword evidence="5 7" id="KW-0472">Membrane</keyword>
<evidence type="ECO:0000256" key="2">
    <source>
        <dbReference type="ARBA" id="ARBA00022448"/>
    </source>
</evidence>
<feature type="transmembrane region" description="Helical" evidence="7">
    <location>
        <begin position="432"/>
        <end position="458"/>
    </location>
</feature>
<name>A0A1Q3AK81_ZYGRO</name>
<dbReference type="InterPro" id="IPR011701">
    <property type="entry name" value="MFS"/>
</dbReference>
<dbReference type="OrthoDB" id="440553at2759"/>
<feature type="transmembrane region" description="Helical" evidence="7">
    <location>
        <begin position="205"/>
        <end position="223"/>
    </location>
</feature>
<protein>
    <recommendedName>
        <fullName evidence="8">Major facilitator superfamily (MFS) profile domain-containing protein</fullName>
    </recommendedName>
</protein>
<evidence type="ECO:0000259" key="8">
    <source>
        <dbReference type="PROSITE" id="PS50850"/>
    </source>
</evidence>
<feature type="domain" description="Major facilitator superfamily (MFS) profile" evidence="8">
    <location>
        <begin position="74"/>
        <end position="519"/>
    </location>
</feature>
<feature type="transmembrane region" description="Helical" evidence="7">
    <location>
        <begin position="141"/>
        <end position="167"/>
    </location>
</feature>
<dbReference type="PANTHER" id="PTHR23502:SF51">
    <property type="entry name" value="QUINIDINE RESISTANCE PROTEIN 1-RELATED"/>
    <property type="match status" value="1"/>
</dbReference>
<feature type="transmembrane region" description="Helical" evidence="7">
    <location>
        <begin position="496"/>
        <end position="516"/>
    </location>
</feature>
<feature type="transmembrane region" description="Helical" evidence="7">
    <location>
        <begin position="347"/>
        <end position="368"/>
    </location>
</feature>